<dbReference type="PANTHER" id="PTHR43657">
    <property type="entry name" value="TRYPTOPHAN RNA-BINDING ATTENUATOR PROTEIN-LIKE PROTEIN"/>
    <property type="match status" value="1"/>
</dbReference>
<reference evidence="1 2" key="1">
    <citation type="journal article" date="2011" name="Front. Microbiol.">
        <title>Two Strains of Crocosphaera watsonii with Highly Conserved Genomes are Distinguished by Strain-Specific Features.</title>
        <authorList>
            <person name="Bench S.R."/>
            <person name="Ilikchyan I.N."/>
            <person name="Tripp H.J."/>
            <person name="Zehr J.P."/>
        </authorList>
    </citation>
    <scope>NUCLEOTIDE SEQUENCE [LARGE SCALE GENOMIC DNA]</scope>
    <source>
        <strain evidence="1 2">WH 0003</strain>
    </source>
</reference>
<dbReference type="Proteomes" id="UP000003477">
    <property type="component" value="Unassembled WGS sequence"/>
</dbReference>
<sequence>MKVKILNERESSIARILLRNDQTLITQAGTLLAMRGDIGINTTFRRSSAKGNSSNERTIASESLFLTEFRGLDDKNEVWLAPGMIGNIVVHTIKNYKLVVVSSAYLACDGTMTLYFGIPEIKFPSKNQTLTLLSLTGEGEVLLKGLGAIYLIDVQEEYWVKVEHLVAFENSLKYQVKRLKVKWWQKPKVFIQFTGEGKLYCQTHQGQKWGHLIAKELKSK</sequence>
<dbReference type="NCBIfam" id="TIGR00266">
    <property type="entry name" value="TIGR00266 family protein"/>
    <property type="match status" value="1"/>
</dbReference>
<dbReference type="PATRIC" id="fig|423471.3.peg.1999"/>
<dbReference type="Gene3D" id="3.60.160.10">
    <property type="entry name" value="Mitochondrial biogenesis AIM24"/>
    <property type="match status" value="1"/>
</dbReference>
<dbReference type="PANTHER" id="PTHR43657:SF1">
    <property type="entry name" value="ALTERED INHERITANCE OF MITOCHONDRIA PROTEIN 24, MITOCHONDRIAL"/>
    <property type="match status" value="1"/>
</dbReference>
<dbReference type="GO" id="GO:0003677">
    <property type="term" value="F:DNA binding"/>
    <property type="evidence" value="ECO:0007669"/>
    <property type="project" value="UniProtKB-KW"/>
</dbReference>
<dbReference type="InterPro" id="IPR002838">
    <property type="entry name" value="AIM24"/>
</dbReference>
<dbReference type="AlphaFoldDB" id="G5J3Q5"/>
<organism evidence="1 2">
    <name type="scientific">Crocosphaera watsonii WH 0003</name>
    <dbReference type="NCBI Taxonomy" id="423471"/>
    <lineage>
        <taxon>Bacteria</taxon>
        <taxon>Bacillati</taxon>
        <taxon>Cyanobacteriota</taxon>
        <taxon>Cyanophyceae</taxon>
        <taxon>Oscillatoriophycideae</taxon>
        <taxon>Chroococcales</taxon>
        <taxon>Aphanothecaceae</taxon>
        <taxon>Crocosphaera</taxon>
    </lineage>
</organism>
<proteinExistence type="predicted"/>
<dbReference type="GeneID" id="88765850"/>
<protein>
    <submittedName>
        <fullName evidence="1">HTH DNA-binding protein</fullName>
    </submittedName>
</protein>
<keyword evidence="1" id="KW-0238">DNA-binding</keyword>
<dbReference type="SUPFAM" id="SSF51219">
    <property type="entry name" value="TRAP-like"/>
    <property type="match status" value="1"/>
</dbReference>
<evidence type="ECO:0000313" key="1">
    <source>
        <dbReference type="EMBL" id="EHJ13193.1"/>
    </source>
</evidence>
<dbReference type="RefSeq" id="WP_007307025.1">
    <property type="nucleotide sequence ID" value="NZ_AESD01000327.1"/>
</dbReference>
<dbReference type="Pfam" id="PF01987">
    <property type="entry name" value="AIM24"/>
    <property type="match status" value="1"/>
</dbReference>
<evidence type="ECO:0000313" key="2">
    <source>
        <dbReference type="Proteomes" id="UP000003477"/>
    </source>
</evidence>
<name>G5J3Q5_CROWT</name>
<dbReference type="InterPro" id="IPR036983">
    <property type="entry name" value="AIM24_sf"/>
</dbReference>
<dbReference type="InterPro" id="IPR016031">
    <property type="entry name" value="Trp_RNA-bd_attenuator-like_dom"/>
</dbReference>
<dbReference type="EMBL" id="AESD01000327">
    <property type="protein sequence ID" value="EHJ13193.1"/>
    <property type="molecule type" value="Genomic_DNA"/>
</dbReference>
<accession>G5J3Q5</accession>
<gene>
    <name evidence="1" type="ORF">CWATWH0003_2130</name>
</gene>
<comment type="caution">
    <text evidence="1">The sequence shown here is derived from an EMBL/GenBank/DDBJ whole genome shotgun (WGS) entry which is preliminary data.</text>
</comment>